<accession>B0EEW4</accession>
<dbReference type="SUPFAM" id="SSF52540">
    <property type="entry name" value="P-loop containing nucleoside triphosphate hydrolases"/>
    <property type="match status" value="1"/>
</dbReference>
<dbReference type="Pfam" id="PF01712">
    <property type="entry name" value="dNK"/>
    <property type="match status" value="1"/>
</dbReference>
<dbReference type="OrthoDB" id="28103at2759"/>
<dbReference type="KEGG" id="edi:EDI_113970"/>
<dbReference type="Gene3D" id="3.40.50.300">
    <property type="entry name" value="P-loop containing nucleotide triphosphate hydrolases"/>
    <property type="match status" value="1"/>
</dbReference>
<protein>
    <recommendedName>
        <fullName evidence="1">Deoxynucleoside kinase domain-containing protein</fullName>
    </recommendedName>
</protein>
<gene>
    <name evidence="2" type="ORF">EDI_113970</name>
</gene>
<dbReference type="Proteomes" id="UP000008076">
    <property type="component" value="Unassembled WGS sequence"/>
</dbReference>
<sequence length="245" mass="28950">MSINNESINNKHISKYEYKKQHIFIGGGIATGKTTMLNLLHEYMDYYTNTLFIKDYIDYDKEGIIKLKQLFNGLITDYEFQTYVLNCYEKHLNSPIYENADFILWDRHPSEALEICCKDKNRLTKEERDKLKQRLEQIYRRYEIPLLTNNNVSIINIDTSRISVEIAQEALINVFIHSAMLGITDGSIFVLLYCGDSETQFKRIVKRGRQVELEMYKKKEDLSKLNQCYIDFYVKLITEKTSSKK</sequence>
<organism evidence="3">
    <name type="scientific">Entamoeba dispar (strain ATCC PRA-260 / SAW760)</name>
    <dbReference type="NCBI Taxonomy" id="370354"/>
    <lineage>
        <taxon>Eukaryota</taxon>
        <taxon>Amoebozoa</taxon>
        <taxon>Evosea</taxon>
        <taxon>Archamoebae</taxon>
        <taxon>Mastigamoebida</taxon>
        <taxon>Entamoebidae</taxon>
        <taxon>Entamoeba</taxon>
    </lineage>
</organism>
<evidence type="ECO:0000313" key="2">
    <source>
        <dbReference type="EMBL" id="EDR26940.1"/>
    </source>
</evidence>
<evidence type="ECO:0000313" key="3">
    <source>
        <dbReference type="Proteomes" id="UP000008076"/>
    </source>
</evidence>
<dbReference type="EMBL" id="DS548987">
    <property type="protein sequence ID" value="EDR26940.1"/>
    <property type="molecule type" value="Genomic_DNA"/>
</dbReference>
<dbReference type="InterPro" id="IPR031314">
    <property type="entry name" value="DNK_dom"/>
</dbReference>
<reference evidence="3" key="1">
    <citation type="submission" date="2007-12" db="EMBL/GenBank/DDBJ databases">
        <title>Annotation of Entamoeba dispar SAW760.</title>
        <authorList>
            <person name="Lorenzi H."/>
            <person name="Inman J."/>
            <person name="Schobel S."/>
            <person name="Amedeo P."/>
            <person name="Caler E."/>
        </authorList>
    </citation>
    <scope>NUCLEOTIDE SEQUENCE [LARGE SCALE GENOMIC DNA]</scope>
    <source>
        <strain evidence="3">ATCC PRA-260 / SAW760</strain>
    </source>
</reference>
<dbReference type="RefSeq" id="XP_001736812.1">
    <property type="nucleotide sequence ID" value="XM_001736760.1"/>
</dbReference>
<keyword evidence="3" id="KW-1185">Reference proteome</keyword>
<feature type="domain" description="Deoxynucleoside kinase" evidence="1">
    <location>
        <begin position="23"/>
        <end position="139"/>
    </location>
</feature>
<evidence type="ECO:0000259" key="1">
    <source>
        <dbReference type="Pfam" id="PF01712"/>
    </source>
</evidence>
<dbReference type="VEuPathDB" id="AmoebaDB:EDI_113970"/>
<dbReference type="InterPro" id="IPR027417">
    <property type="entry name" value="P-loop_NTPase"/>
</dbReference>
<name>B0EEW4_ENTDS</name>
<proteinExistence type="predicted"/>
<dbReference type="GeneID" id="5881818"/>
<dbReference type="AlphaFoldDB" id="B0EEW4"/>